<keyword evidence="2" id="KW-1185">Reference proteome</keyword>
<dbReference type="EMBL" id="SDMP01000015">
    <property type="protein sequence ID" value="RYR10539.1"/>
    <property type="molecule type" value="Genomic_DNA"/>
</dbReference>
<dbReference type="AlphaFoldDB" id="A0A444Z8N8"/>
<name>A0A444Z8N8_ARAHY</name>
<protein>
    <submittedName>
        <fullName evidence="1">Uncharacterized protein</fullName>
    </submittedName>
</protein>
<organism evidence="1 2">
    <name type="scientific">Arachis hypogaea</name>
    <name type="common">Peanut</name>
    <dbReference type="NCBI Taxonomy" id="3818"/>
    <lineage>
        <taxon>Eukaryota</taxon>
        <taxon>Viridiplantae</taxon>
        <taxon>Streptophyta</taxon>
        <taxon>Embryophyta</taxon>
        <taxon>Tracheophyta</taxon>
        <taxon>Spermatophyta</taxon>
        <taxon>Magnoliopsida</taxon>
        <taxon>eudicotyledons</taxon>
        <taxon>Gunneridae</taxon>
        <taxon>Pentapetalae</taxon>
        <taxon>rosids</taxon>
        <taxon>fabids</taxon>
        <taxon>Fabales</taxon>
        <taxon>Fabaceae</taxon>
        <taxon>Papilionoideae</taxon>
        <taxon>50 kb inversion clade</taxon>
        <taxon>dalbergioids sensu lato</taxon>
        <taxon>Dalbergieae</taxon>
        <taxon>Pterocarpus clade</taxon>
        <taxon>Arachis</taxon>
    </lineage>
</organism>
<proteinExistence type="predicted"/>
<gene>
    <name evidence="1" type="ORF">Ahy_B05g078966</name>
</gene>
<evidence type="ECO:0000313" key="1">
    <source>
        <dbReference type="EMBL" id="RYR10539.1"/>
    </source>
</evidence>
<sequence length="104" mass="11998">MNKITTLKNEAGEWIDGVECLKSWGMSYFKALYSTDSNYSTFPLSDYFPKLLRGDYMDISREISQEEIRAAIFDMESWKAPDSNGIPAKFFQQSWNIIAESVMT</sequence>
<comment type="caution">
    <text evidence="1">The sequence shown here is derived from an EMBL/GenBank/DDBJ whole genome shotgun (WGS) entry which is preliminary data.</text>
</comment>
<evidence type="ECO:0000313" key="2">
    <source>
        <dbReference type="Proteomes" id="UP000289738"/>
    </source>
</evidence>
<reference evidence="1 2" key="1">
    <citation type="submission" date="2019-01" db="EMBL/GenBank/DDBJ databases">
        <title>Sequencing of cultivated peanut Arachis hypogaea provides insights into genome evolution and oil improvement.</title>
        <authorList>
            <person name="Chen X."/>
        </authorList>
    </citation>
    <scope>NUCLEOTIDE SEQUENCE [LARGE SCALE GENOMIC DNA]</scope>
    <source>
        <strain evidence="2">cv. Fuhuasheng</strain>
        <tissue evidence="1">Leaves</tissue>
    </source>
</reference>
<accession>A0A444Z8N8</accession>
<dbReference type="Proteomes" id="UP000289738">
    <property type="component" value="Chromosome B05"/>
</dbReference>